<dbReference type="Proteomes" id="UP001165960">
    <property type="component" value="Unassembled WGS sequence"/>
</dbReference>
<evidence type="ECO:0000313" key="2">
    <source>
        <dbReference type="Proteomes" id="UP001165960"/>
    </source>
</evidence>
<keyword evidence="2" id="KW-1185">Reference proteome</keyword>
<proteinExistence type="predicted"/>
<gene>
    <name evidence="1" type="primary">GEA2_1</name>
    <name evidence="1" type="ORF">DSO57_1026921</name>
</gene>
<dbReference type="EMBL" id="QTSX02005840">
    <property type="protein sequence ID" value="KAJ9056972.1"/>
    <property type="molecule type" value="Genomic_DNA"/>
</dbReference>
<protein>
    <submittedName>
        <fullName evidence="1">GDP/GTP exchange factor for ARF</fullName>
    </submittedName>
</protein>
<evidence type="ECO:0000313" key="1">
    <source>
        <dbReference type="EMBL" id="KAJ9056972.1"/>
    </source>
</evidence>
<name>A0ACC2S412_9FUNG</name>
<organism evidence="1 2">
    <name type="scientific">Entomophthora muscae</name>
    <dbReference type="NCBI Taxonomy" id="34485"/>
    <lineage>
        <taxon>Eukaryota</taxon>
        <taxon>Fungi</taxon>
        <taxon>Fungi incertae sedis</taxon>
        <taxon>Zoopagomycota</taxon>
        <taxon>Entomophthoromycotina</taxon>
        <taxon>Entomophthoromycetes</taxon>
        <taxon>Entomophthorales</taxon>
        <taxon>Entomophthoraceae</taxon>
        <taxon>Entomophthora</taxon>
    </lineage>
</organism>
<accession>A0ACC2S412</accession>
<sequence>MDTEVEASIASSYESYLEIREDGTSEVSQALSDVGEASNSMESKEALAEEKVSAVPDVVSAVAHVSEIDTPGLTSPEMVGGKAPLIGNFETRQRARSEASELTACPHWRIIIINHINCLMDKMLNNPHYQTTTSSVPEALDTFLHDAYSLTKTAEPGKQAKTKAVTLKDKGSSNQPTNEKKSATSRHEYYSSRANHFGKLGELINTQVFDFEQWDQFESIKPIQLSDSLENLTLLRQEILATNVLKELDVERLLVPFKEVLDSGKSSGPLVSASLSALQEFASLRLISPNMKNFAGAVDKISEALSNCRFLSGNSEADELALLNLIQTIYTVICSNDFLIHMTSLQVENLLRSALAVCSQSRIGKATRHQAEVTLNQMILKLFRSFKATQTELLCRLLESFIALIEPYKKQAFETQPLGLHLLHNLIVNMGSELFEVEAFIPLITGNLSQYLWILLEKNDFNIVARSLELIKVLLFTSQSHLKQQQLLWIQQVMHRLTELSTSPNSGSYKLYRDERLTFLFTDFLLGLLHSHSSFFNELYVNYDCAPNQPDLAADLLGFLVENSLRHTRMQDGRTYRPNLWMDQVIHFLLGQFHQGQCKVGDYPLTQLTGLDSLVERYRRPIVAQRPQYSSRSAADLKNAQRHKKNVREGVALFNKKASDGISFLTHCQLLPPRDSPEFHTCLSHFLQSTPGLDKRVLGDFLSKADNVPVLKAFINEFEFANKRLDVAMREFLSSFRLPGESQLISRIFELFSEKYYATGPEHLHDPDSVYLLAYSILMVNTDLHSHQVKRKIQFPSFKNMHTGSNGGRGVDEDFLRSIYDAIAKEEIVLPEEQEGVVSRDYTWKLYTRSPAFKGSYSYCYAGQYDREILLSAHSSLVDFFIQAFSDATSDQALQVALQGLQLILQISDHHGLSDVTDYILRRARVLTGSIFGSAEDAVGPSIRNRTQQVDGAILSDLSQNLGHSYKPQLITLFLMTAAGQTPCSLFDAWWDILDILRLFADSFLLPSSIAEVPQLTLPAPSPTSLAPIPFRPLSLRPASWRLAPDAHEVVTSDSSSGILATFSSFLGYPSQYPALIWDVSPQILFSCLDSVRKLVPACQIDNVVGALSRLDSASFEAVLKRIMILVKSQHAVADEPSDAPAPSPKPTATYLPSTAFFIHWIVQSTANHAEPEQHWPLVVSFLGDVCYHADYYHPYLVQLAVTELVLILFKFLQSGQQSQALSPRCTMILDHLGSLSPAVVDMACVPLLAGFKLLHEASPFIFSQLPYWTTCLHMLQAALGQEDAAITQEIFPLAQHLAETVHFIPIGQVDYLALVNLLNEFCNPDRFIHSSKDVVAPIVNRSVLAIQYLAGLLPKMPLLASGNASPENARMASTLDSPSQARSFYYLPPLIGLSSLFVHQRKEIRQQAFQLLKRNITAPGLLAPKDPVPKDWVPIFSRVLYPLLEKIMDPLLAANLHDTRTFSISLSSSTFLHFVTSAVSASAYHEEHYSVFSELWLQYLDILLQMVHVPGLKGVALEAAHETLKNVVLVLISTQLISLPNVTPSQKAIEHTSSCTWDKINMKLPSITSQLFPPSPKDISHPPPPSKPSEPPATNSSPAAQASSPQEPPSPEVNGGSPTNPSLEPAYGNI</sequence>
<comment type="caution">
    <text evidence="1">The sequence shown here is derived from an EMBL/GenBank/DDBJ whole genome shotgun (WGS) entry which is preliminary data.</text>
</comment>
<reference evidence="1" key="1">
    <citation type="submission" date="2022-04" db="EMBL/GenBank/DDBJ databases">
        <title>Genome of the entomopathogenic fungus Entomophthora muscae.</title>
        <authorList>
            <person name="Elya C."/>
            <person name="Lovett B.R."/>
            <person name="Lee E."/>
            <person name="Macias A.M."/>
            <person name="Hajek A.E."/>
            <person name="De Bivort B.L."/>
            <person name="Kasson M.T."/>
            <person name="De Fine Licht H.H."/>
            <person name="Stajich J.E."/>
        </authorList>
    </citation>
    <scope>NUCLEOTIDE SEQUENCE</scope>
    <source>
        <strain evidence="1">Berkeley</strain>
    </source>
</reference>